<dbReference type="AlphaFoldDB" id="A0A5E7MBD9"/>
<evidence type="ECO:0000256" key="1">
    <source>
        <dbReference type="SAM" id="Phobius"/>
    </source>
</evidence>
<protein>
    <recommendedName>
        <fullName evidence="4">MotA/TolQ/ExbB proton channel domain-containing protein</fullName>
    </recommendedName>
</protein>
<keyword evidence="1" id="KW-0472">Membrane</keyword>
<feature type="transmembrane region" description="Helical" evidence="1">
    <location>
        <begin position="20"/>
        <end position="38"/>
    </location>
</feature>
<keyword evidence="1" id="KW-1133">Transmembrane helix</keyword>
<name>A0A5E7MBD9_PSEFL</name>
<evidence type="ECO:0008006" key="4">
    <source>
        <dbReference type="Google" id="ProtNLM"/>
    </source>
</evidence>
<accession>A0A5E7MBD9</accession>
<dbReference type="EMBL" id="CABVIH010000019">
    <property type="protein sequence ID" value="VVP21979.1"/>
    <property type="molecule type" value="Genomic_DNA"/>
</dbReference>
<feature type="transmembrane region" description="Helical" evidence="1">
    <location>
        <begin position="50"/>
        <end position="72"/>
    </location>
</feature>
<keyword evidence="1" id="KW-0812">Transmembrane</keyword>
<sequence>MIGQYLEVFLKTVSANTVTEWFIIAMLVITFLALIEGLRGKHGKFLEHAPAVLVSLGILGTFIGIVIGLLHFDAHDIKNSIEGLLDGLKTAFITSLVGMSLSIILKALDAWWFAPARGRTEEPDEITPEHIYRAMNQQVQLLEGLNRSLAGNEEGSVSGQLKLLRADMGDLRNGLTRDHKEFKEALFTHLNQFSEMLSRSATEVVIDALRQVIQDFNQHLVEQFGDNFKALNESVVKMIDWQELYKTHVETLEGRIELAIQELQKTATANEAISRALAASEQSIGSIETHCQSIPTAIGQLEPVLSSNQHQIQELKRHLEAFVALRDQAIRAVPEMQKHMDMLSQQLSEKMGTVMSTMHEGALEFGRSVERTNSALTDASHVVSSQTEQIALNMKDAAEEFGSSARGTLETMLRNSQSLEQQMGQAVEQTTRALAEEFRRVTEQMQGSLSSVIDSTMTTLRTSVEGNLCHTEAQIQGAANRTLGAVEAQVRDATERANESLQAQLNAMDQAIGRELEKVFREMGSALATISRRIADDHAELTQRMRVQ</sequence>
<dbReference type="OrthoDB" id="9798009at2"/>
<reference evidence="2 3" key="1">
    <citation type="submission" date="2019-09" db="EMBL/GenBank/DDBJ databases">
        <authorList>
            <person name="Chandra G."/>
            <person name="Truman W A."/>
        </authorList>
    </citation>
    <scope>NUCLEOTIDE SEQUENCE [LARGE SCALE GENOMIC DNA]</scope>
    <source>
        <strain evidence="2">PS880</strain>
    </source>
</reference>
<evidence type="ECO:0000313" key="2">
    <source>
        <dbReference type="EMBL" id="VVP21979.1"/>
    </source>
</evidence>
<evidence type="ECO:0000313" key="3">
    <source>
        <dbReference type="Proteomes" id="UP000375525"/>
    </source>
</evidence>
<dbReference type="SUPFAM" id="SSF58113">
    <property type="entry name" value="Apolipoprotein A-I"/>
    <property type="match status" value="2"/>
</dbReference>
<dbReference type="Proteomes" id="UP000375525">
    <property type="component" value="Unassembled WGS sequence"/>
</dbReference>
<gene>
    <name evidence="2" type="ORF">PS880_03880</name>
</gene>
<proteinExistence type="predicted"/>
<organism evidence="2 3">
    <name type="scientific">Pseudomonas fluorescens</name>
    <dbReference type="NCBI Taxonomy" id="294"/>
    <lineage>
        <taxon>Bacteria</taxon>
        <taxon>Pseudomonadati</taxon>
        <taxon>Pseudomonadota</taxon>
        <taxon>Gammaproteobacteria</taxon>
        <taxon>Pseudomonadales</taxon>
        <taxon>Pseudomonadaceae</taxon>
        <taxon>Pseudomonas</taxon>
    </lineage>
</organism>
<feature type="transmembrane region" description="Helical" evidence="1">
    <location>
        <begin position="92"/>
        <end position="114"/>
    </location>
</feature>
<dbReference type="RefSeq" id="WP_150781039.1">
    <property type="nucleotide sequence ID" value="NZ_CABVIH010000019.1"/>
</dbReference>